<dbReference type="SUPFAM" id="SSF52058">
    <property type="entry name" value="L domain-like"/>
    <property type="match status" value="2"/>
</dbReference>
<feature type="chain" id="PRO_5044861964" description="non-specific serine/threonine protein kinase" evidence="25">
    <location>
        <begin position="45"/>
        <end position="1148"/>
    </location>
</feature>
<evidence type="ECO:0000256" key="3">
    <source>
        <dbReference type="ARBA" id="ARBA00008684"/>
    </source>
</evidence>
<evidence type="ECO:0000256" key="5">
    <source>
        <dbReference type="ARBA" id="ARBA00022475"/>
    </source>
</evidence>
<dbReference type="InterPro" id="IPR017441">
    <property type="entry name" value="Protein_kinase_ATP_BS"/>
</dbReference>
<keyword evidence="6" id="KW-0723">Serine/threonine-protein kinase</keyword>
<keyword evidence="13 22" id="KW-0547">Nucleotide-binding</keyword>
<dbReference type="InterPro" id="IPR008271">
    <property type="entry name" value="Ser/Thr_kinase_AS"/>
</dbReference>
<evidence type="ECO:0000256" key="20">
    <source>
        <dbReference type="ARBA" id="ARBA00047899"/>
    </source>
</evidence>
<evidence type="ECO:0000256" key="6">
    <source>
        <dbReference type="ARBA" id="ARBA00022527"/>
    </source>
</evidence>
<dbReference type="InterPro" id="IPR011009">
    <property type="entry name" value="Kinase-like_dom_sf"/>
</dbReference>
<name>A0ABD2XYN7_9GENT</name>
<dbReference type="InterPro" id="IPR001245">
    <property type="entry name" value="Ser-Thr/Tyr_kinase_cat_dom"/>
</dbReference>
<keyword evidence="7" id="KW-0597">Phosphoprotein</keyword>
<evidence type="ECO:0000256" key="25">
    <source>
        <dbReference type="SAM" id="SignalP"/>
    </source>
</evidence>
<keyword evidence="19" id="KW-0325">Glycoprotein</keyword>
<evidence type="ECO:0000256" key="4">
    <source>
        <dbReference type="ARBA" id="ARBA00012513"/>
    </source>
</evidence>
<dbReference type="Pfam" id="PF07714">
    <property type="entry name" value="PK_Tyr_Ser-Thr"/>
    <property type="match status" value="1"/>
</dbReference>
<dbReference type="SMART" id="SM00365">
    <property type="entry name" value="LRR_SD22"/>
    <property type="match status" value="4"/>
</dbReference>
<evidence type="ECO:0000256" key="8">
    <source>
        <dbReference type="ARBA" id="ARBA00022614"/>
    </source>
</evidence>
<evidence type="ECO:0000256" key="10">
    <source>
        <dbReference type="ARBA" id="ARBA00022692"/>
    </source>
</evidence>
<dbReference type="Pfam" id="PF08263">
    <property type="entry name" value="LRRNT_2"/>
    <property type="match status" value="1"/>
</dbReference>
<sequence>MKLIPQFHFKRMKIPHPTWSFWSSSTNVLLLVLVALNLPQNVSAERYVGNETDRIALLEFKNQISDPNGVLNSWNHSQNHCQWHGITCDARHRRITALNLPGTSLFGTISPHIGNLSFLKFIHLEENQFHGEIPQEVGRLFRLRFLNLSSNSLTGEIPINFSQCSELRVIGLIRNKLDGKIPSELGSLKKLEKLYLGANNLTGKIPSTVGNLTSINGLSFTFNNLEGNLPEEMSLLTNLIFLAMGSNMLTGQIPLSVYNISTLTFFTAPDNLLYGSLPTNLGLKLPNLQIIGIAGNRFSGKIPVSVTNCTKLEVIDLGDNRLEGQVPYDLGHLLNLQILSLQGNLLGGNSTGDLDFLVHLTNCTNLQILSLGKNNFGGELPNILGNLSFQLTHLYLSGNKISGTIPMGFERLVNLYIISLAENLFTGFIPSDFGKLQKLEVLFIGNNMFSGPVPSTLSNVSNLYALNLSSNNLHGDITRSLQNCQNLQMLSISRNNFSGIISPQIFGSYVSPTLLDLSHNLLSGLLPLEIGKLTNIQLLNVSGNIFSGEIPPTLGDCSSLEYIDMHNNFFNGTIPPTLASLKGIRYLDLSHNNFTGQIPRDINRLVFLKYLDLSYNDLEGEIPTDGVFGNASQIRLVGNSKLCGGIPELQLPSCLVKKKKKGKHMIIIILIPLVLVVTLVSVVLLLFYFVYQKRDKIRKESCNMPLELVEKILRISYHDLYRATEGFLSTNLIGSGSFGFVYKGKLDQHGDRLVAIKVLDLQKSGASKSFEAECRAMRNIRHRNLVSLLTYCSSIDPKGRDFKALVYELMQNGNLDMWLHPDPTAASRSGNLNLLQRLNIAIDVASALDYLHNYYEVAIVHCDLKPSNILLDDDLIAHVGDFGLARLLPNNASQQAATGSAITMKGSIGYAAPEYGMGLRASTQGDVYAYGILVLEMFIGKRPTDEMFKDGLDLHNYVKRALPEQVSMIVDPLLLPPEGYENEQMATQDQLNIDDEKKIECITSILRIGVNCSATSPNDRMPMSEIEDIVIIRSRNPMRWGQLVSQEERVPDLVPCDRLVVDCINNSIVQIELVSAYETSVIDQHKDTGLSSSGTKIKEQARNQKNRSSSVNQRHEEKTEGLSQKKQAINFSTIADTLAIATKVEVEF</sequence>
<dbReference type="PROSITE" id="PS00107">
    <property type="entry name" value="PROTEIN_KINASE_ATP"/>
    <property type="match status" value="1"/>
</dbReference>
<evidence type="ECO:0000256" key="9">
    <source>
        <dbReference type="ARBA" id="ARBA00022679"/>
    </source>
</evidence>
<keyword evidence="5" id="KW-1003">Cell membrane</keyword>
<keyword evidence="11 25" id="KW-0732">Signal</keyword>
<comment type="catalytic activity">
    <reaction evidence="20">
        <text>L-threonyl-[protein] + ATP = O-phospho-L-threonyl-[protein] + ADP + H(+)</text>
        <dbReference type="Rhea" id="RHEA:46608"/>
        <dbReference type="Rhea" id="RHEA-COMP:11060"/>
        <dbReference type="Rhea" id="RHEA-COMP:11605"/>
        <dbReference type="ChEBI" id="CHEBI:15378"/>
        <dbReference type="ChEBI" id="CHEBI:30013"/>
        <dbReference type="ChEBI" id="CHEBI:30616"/>
        <dbReference type="ChEBI" id="CHEBI:61977"/>
        <dbReference type="ChEBI" id="CHEBI:456216"/>
        <dbReference type="EC" id="2.7.11.1"/>
    </reaction>
</comment>
<dbReference type="Gene3D" id="3.30.200.20">
    <property type="entry name" value="Phosphorylase Kinase, domain 1"/>
    <property type="match status" value="1"/>
</dbReference>
<keyword evidence="16 24" id="KW-1133">Transmembrane helix</keyword>
<dbReference type="Gene3D" id="1.10.510.10">
    <property type="entry name" value="Transferase(Phosphotransferase) domain 1"/>
    <property type="match status" value="1"/>
</dbReference>
<comment type="caution">
    <text evidence="27">The sequence shown here is derived from an EMBL/GenBank/DDBJ whole genome shotgun (WGS) entry which is preliminary data.</text>
</comment>
<gene>
    <name evidence="27" type="ORF">ACH5RR_039580</name>
</gene>
<evidence type="ECO:0000256" key="19">
    <source>
        <dbReference type="ARBA" id="ARBA00023180"/>
    </source>
</evidence>
<dbReference type="InterPro" id="IPR032675">
    <property type="entry name" value="LRR_dom_sf"/>
</dbReference>
<dbReference type="GO" id="GO:0005524">
    <property type="term" value="F:ATP binding"/>
    <property type="evidence" value="ECO:0007669"/>
    <property type="project" value="UniProtKB-UniRule"/>
</dbReference>
<dbReference type="InterPro" id="IPR001611">
    <property type="entry name" value="Leu-rich_rpt"/>
</dbReference>
<dbReference type="FunFam" id="3.80.10.10:FF:000288">
    <property type="entry name" value="LRR receptor-like serine/threonine-protein kinase EFR"/>
    <property type="match status" value="1"/>
</dbReference>
<feature type="binding site" evidence="22">
    <location>
        <position position="757"/>
    </location>
    <ligand>
        <name>ATP</name>
        <dbReference type="ChEBI" id="CHEBI:30616"/>
    </ligand>
</feature>
<evidence type="ECO:0000313" key="28">
    <source>
        <dbReference type="Proteomes" id="UP001630127"/>
    </source>
</evidence>
<dbReference type="InterPro" id="IPR051809">
    <property type="entry name" value="Plant_receptor-like_S/T_kinase"/>
</dbReference>
<keyword evidence="9" id="KW-0808">Transferase</keyword>
<evidence type="ECO:0000256" key="11">
    <source>
        <dbReference type="ARBA" id="ARBA00022729"/>
    </source>
</evidence>
<dbReference type="FunFam" id="3.80.10.10:FF:000095">
    <property type="entry name" value="LRR receptor-like serine/threonine-protein kinase GSO1"/>
    <property type="match status" value="1"/>
</dbReference>
<dbReference type="FunFam" id="3.30.200.20:FF:000432">
    <property type="entry name" value="LRR receptor-like serine/threonine-protein kinase EFR"/>
    <property type="match status" value="1"/>
</dbReference>
<comment type="similarity">
    <text evidence="3">Belongs to the protein kinase superfamily. Ser/Thr protein kinase family.</text>
</comment>
<reference evidence="27 28" key="1">
    <citation type="submission" date="2024-11" db="EMBL/GenBank/DDBJ databases">
        <title>A near-complete genome assembly of Cinchona calisaya.</title>
        <authorList>
            <person name="Lian D.C."/>
            <person name="Zhao X.W."/>
            <person name="Wei L."/>
        </authorList>
    </citation>
    <scope>NUCLEOTIDE SEQUENCE [LARGE SCALE GENOMIC DNA]</scope>
    <source>
        <tissue evidence="27">Nenye</tissue>
    </source>
</reference>
<evidence type="ECO:0000313" key="27">
    <source>
        <dbReference type="EMBL" id="KAL3500487.1"/>
    </source>
</evidence>
<dbReference type="SUPFAM" id="SSF56112">
    <property type="entry name" value="Protein kinase-like (PK-like)"/>
    <property type="match status" value="1"/>
</dbReference>
<dbReference type="PANTHER" id="PTHR27008">
    <property type="entry name" value="OS04G0122200 PROTEIN"/>
    <property type="match status" value="1"/>
</dbReference>
<keyword evidence="28" id="KW-1185">Reference proteome</keyword>
<feature type="domain" description="Protein kinase" evidence="26">
    <location>
        <begin position="727"/>
        <end position="1031"/>
    </location>
</feature>
<keyword evidence="10 24" id="KW-0812">Transmembrane</keyword>
<accession>A0ABD2XYN7</accession>
<evidence type="ECO:0000256" key="18">
    <source>
        <dbReference type="ARBA" id="ARBA00023170"/>
    </source>
</evidence>
<dbReference type="AlphaFoldDB" id="A0ABD2XYN7"/>
<dbReference type="EMBL" id="JBJUIK010000016">
    <property type="protein sequence ID" value="KAL3500487.1"/>
    <property type="molecule type" value="Genomic_DNA"/>
</dbReference>
<feature type="transmembrane region" description="Helical" evidence="24">
    <location>
        <begin position="665"/>
        <end position="691"/>
    </location>
</feature>
<evidence type="ECO:0000256" key="17">
    <source>
        <dbReference type="ARBA" id="ARBA00023136"/>
    </source>
</evidence>
<dbReference type="FunFam" id="1.10.510.10:FF:000358">
    <property type="entry name" value="Putative leucine-rich repeat receptor-like serine/threonine-protein kinase"/>
    <property type="match status" value="1"/>
</dbReference>
<keyword evidence="8" id="KW-0433">Leucine-rich repeat</keyword>
<evidence type="ECO:0000256" key="1">
    <source>
        <dbReference type="ARBA" id="ARBA00004162"/>
    </source>
</evidence>
<dbReference type="Gene3D" id="3.80.10.10">
    <property type="entry name" value="Ribonuclease Inhibitor"/>
    <property type="match status" value="3"/>
</dbReference>
<evidence type="ECO:0000256" key="13">
    <source>
        <dbReference type="ARBA" id="ARBA00022741"/>
    </source>
</evidence>
<evidence type="ECO:0000256" key="14">
    <source>
        <dbReference type="ARBA" id="ARBA00022777"/>
    </source>
</evidence>
<evidence type="ECO:0000256" key="24">
    <source>
        <dbReference type="SAM" id="Phobius"/>
    </source>
</evidence>
<evidence type="ECO:0000256" key="23">
    <source>
        <dbReference type="SAM" id="MobiDB-lite"/>
    </source>
</evidence>
<comment type="catalytic activity">
    <reaction evidence="21">
        <text>L-seryl-[protein] + ATP = O-phospho-L-seryl-[protein] + ADP + H(+)</text>
        <dbReference type="Rhea" id="RHEA:17989"/>
        <dbReference type="Rhea" id="RHEA-COMP:9863"/>
        <dbReference type="Rhea" id="RHEA-COMP:11604"/>
        <dbReference type="ChEBI" id="CHEBI:15378"/>
        <dbReference type="ChEBI" id="CHEBI:29999"/>
        <dbReference type="ChEBI" id="CHEBI:30616"/>
        <dbReference type="ChEBI" id="CHEBI:83421"/>
        <dbReference type="ChEBI" id="CHEBI:456216"/>
        <dbReference type="EC" id="2.7.11.1"/>
    </reaction>
</comment>
<proteinExistence type="inferred from homology"/>
<dbReference type="InterPro" id="IPR013210">
    <property type="entry name" value="LRR_N_plant-typ"/>
</dbReference>
<dbReference type="Pfam" id="PF00560">
    <property type="entry name" value="LRR_1"/>
    <property type="match status" value="7"/>
</dbReference>
<feature type="signal peptide" evidence="25">
    <location>
        <begin position="1"/>
        <end position="44"/>
    </location>
</feature>
<evidence type="ECO:0000256" key="16">
    <source>
        <dbReference type="ARBA" id="ARBA00022989"/>
    </source>
</evidence>
<evidence type="ECO:0000259" key="26">
    <source>
        <dbReference type="PROSITE" id="PS50011"/>
    </source>
</evidence>
<evidence type="ECO:0000256" key="7">
    <source>
        <dbReference type="ARBA" id="ARBA00022553"/>
    </source>
</evidence>
<dbReference type="GO" id="GO:0004674">
    <property type="term" value="F:protein serine/threonine kinase activity"/>
    <property type="evidence" value="ECO:0007669"/>
    <property type="project" value="UniProtKB-KW"/>
</dbReference>
<dbReference type="PROSITE" id="PS50011">
    <property type="entry name" value="PROTEIN_KINASE_DOM"/>
    <property type="match status" value="1"/>
</dbReference>
<dbReference type="PROSITE" id="PS00108">
    <property type="entry name" value="PROTEIN_KINASE_ST"/>
    <property type="match status" value="1"/>
</dbReference>
<evidence type="ECO:0000256" key="2">
    <source>
        <dbReference type="ARBA" id="ARBA00004479"/>
    </source>
</evidence>
<protein>
    <recommendedName>
        <fullName evidence="4">non-specific serine/threonine protein kinase</fullName>
        <ecNumber evidence="4">2.7.11.1</ecNumber>
    </recommendedName>
</protein>
<evidence type="ECO:0000256" key="12">
    <source>
        <dbReference type="ARBA" id="ARBA00022737"/>
    </source>
</evidence>
<dbReference type="Pfam" id="PF13855">
    <property type="entry name" value="LRR_8"/>
    <property type="match status" value="2"/>
</dbReference>
<dbReference type="SMART" id="SM00220">
    <property type="entry name" value="S_TKc"/>
    <property type="match status" value="1"/>
</dbReference>
<organism evidence="27 28">
    <name type="scientific">Cinchona calisaya</name>
    <dbReference type="NCBI Taxonomy" id="153742"/>
    <lineage>
        <taxon>Eukaryota</taxon>
        <taxon>Viridiplantae</taxon>
        <taxon>Streptophyta</taxon>
        <taxon>Embryophyta</taxon>
        <taxon>Tracheophyta</taxon>
        <taxon>Spermatophyta</taxon>
        <taxon>Magnoliopsida</taxon>
        <taxon>eudicotyledons</taxon>
        <taxon>Gunneridae</taxon>
        <taxon>Pentapetalae</taxon>
        <taxon>asterids</taxon>
        <taxon>lamiids</taxon>
        <taxon>Gentianales</taxon>
        <taxon>Rubiaceae</taxon>
        <taxon>Cinchonoideae</taxon>
        <taxon>Cinchoneae</taxon>
        <taxon>Cinchona</taxon>
    </lineage>
</organism>
<evidence type="ECO:0000256" key="15">
    <source>
        <dbReference type="ARBA" id="ARBA00022840"/>
    </source>
</evidence>
<dbReference type="Proteomes" id="UP001630127">
    <property type="component" value="Unassembled WGS sequence"/>
</dbReference>
<keyword evidence="18" id="KW-0675">Receptor</keyword>
<keyword evidence="17 24" id="KW-0472">Membrane</keyword>
<evidence type="ECO:0000256" key="21">
    <source>
        <dbReference type="ARBA" id="ARBA00048679"/>
    </source>
</evidence>
<keyword evidence="14" id="KW-0418">Kinase</keyword>
<comment type="subcellular location">
    <subcellularLocation>
        <location evidence="1">Cell membrane</location>
        <topology evidence="1">Single-pass membrane protein</topology>
    </subcellularLocation>
    <subcellularLocation>
        <location evidence="2">Membrane</location>
        <topology evidence="2">Single-pass type I membrane protein</topology>
    </subcellularLocation>
</comment>
<dbReference type="EC" id="2.7.11.1" evidence="4"/>
<keyword evidence="12" id="KW-0677">Repeat</keyword>
<keyword evidence="15 22" id="KW-0067">ATP-binding</keyword>
<evidence type="ECO:0000256" key="22">
    <source>
        <dbReference type="PROSITE-ProRule" id="PRU10141"/>
    </source>
</evidence>
<feature type="region of interest" description="Disordered" evidence="23">
    <location>
        <begin position="1085"/>
        <end position="1123"/>
    </location>
</feature>
<dbReference type="PANTHER" id="PTHR27008:SF592">
    <property type="entry name" value="LEUCINE-RICH REPEAT RECEPTOR-LIKE PROTEIN KINASE FAMILY PROTEIN-RELATED"/>
    <property type="match status" value="1"/>
</dbReference>
<dbReference type="InterPro" id="IPR000719">
    <property type="entry name" value="Prot_kinase_dom"/>
</dbReference>
<dbReference type="GO" id="GO:0005886">
    <property type="term" value="C:plasma membrane"/>
    <property type="evidence" value="ECO:0007669"/>
    <property type="project" value="UniProtKB-SubCell"/>
</dbReference>